<evidence type="ECO:0000259" key="10">
    <source>
        <dbReference type="Pfam" id="PF22692"/>
    </source>
</evidence>
<evidence type="ECO:0000259" key="9">
    <source>
        <dbReference type="Pfam" id="PF06429"/>
    </source>
</evidence>
<comment type="subunit">
    <text evidence="5">The basal body constitutes a major portion of the flagellar organelle and consists of four rings (L,P,S, and M) mounted on a central rod. The rod consists of about 26 subunits of FlgG in the distal portion, and FlgB, FlgC and FlgF are thought to build up the proximal portion of the rod with about 6 subunits each.</text>
</comment>
<dbReference type="Proteomes" id="UP000526501">
    <property type="component" value="Unassembled WGS sequence"/>
</dbReference>
<dbReference type="InterPro" id="IPR037925">
    <property type="entry name" value="FlgE/F/G-like"/>
</dbReference>
<dbReference type="InterPro" id="IPR010930">
    <property type="entry name" value="Flg_bb/hook_C_dom"/>
</dbReference>
<organism evidence="11 12">
    <name type="scientific">Pelagicoccus albus</name>
    <dbReference type="NCBI Taxonomy" id="415222"/>
    <lineage>
        <taxon>Bacteria</taxon>
        <taxon>Pseudomonadati</taxon>
        <taxon>Verrucomicrobiota</taxon>
        <taxon>Opitutia</taxon>
        <taxon>Puniceicoccales</taxon>
        <taxon>Pelagicoccaceae</taxon>
        <taxon>Pelagicoccus</taxon>
    </lineage>
</organism>
<dbReference type="InterPro" id="IPR001444">
    <property type="entry name" value="Flag_bb_rod_N"/>
</dbReference>
<evidence type="ECO:0000259" key="8">
    <source>
        <dbReference type="Pfam" id="PF00460"/>
    </source>
</evidence>
<dbReference type="SUPFAM" id="SSF117143">
    <property type="entry name" value="Flagellar hook protein flgE"/>
    <property type="match status" value="1"/>
</dbReference>
<dbReference type="PANTHER" id="PTHR30435">
    <property type="entry name" value="FLAGELLAR PROTEIN"/>
    <property type="match status" value="1"/>
</dbReference>
<dbReference type="InterPro" id="IPR019776">
    <property type="entry name" value="Flagellar_basal_body_rod_CS"/>
</dbReference>
<dbReference type="InterPro" id="IPR053967">
    <property type="entry name" value="LlgE_F_G-like_D1"/>
</dbReference>
<dbReference type="Pfam" id="PF00460">
    <property type="entry name" value="Flg_bb_rod"/>
    <property type="match status" value="1"/>
</dbReference>
<dbReference type="Pfam" id="PF06429">
    <property type="entry name" value="Flg_bbr_C"/>
    <property type="match status" value="1"/>
</dbReference>
<evidence type="ECO:0000313" key="11">
    <source>
        <dbReference type="EMBL" id="MBC2606029.1"/>
    </source>
</evidence>
<evidence type="ECO:0000313" key="12">
    <source>
        <dbReference type="Proteomes" id="UP000526501"/>
    </source>
</evidence>
<dbReference type="InterPro" id="IPR020013">
    <property type="entry name" value="Flagellar_FlgE/F/G"/>
</dbReference>
<dbReference type="Pfam" id="PF22692">
    <property type="entry name" value="LlgE_F_G_D1"/>
    <property type="match status" value="1"/>
</dbReference>
<name>A0A7X1B5I6_9BACT</name>
<keyword evidence="12" id="KW-1185">Reference proteome</keyword>
<keyword evidence="11" id="KW-0969">Cilium</keyword>
<dbReference type="AlphaFoldDB" id="A0A7X1B5I6"/>
<evidence type="ECO:0000256" key="6">
    <source>
        <dbReference type="NCBIfam" id="TIGR02488"/>
    </source>
</evidence>
<reference evidence="11 12" key="1">
    <citation type="submission" date="2020-07" db="EMBL/GenBank/DDBJ databases">
        <authorList>
            <person name="Feng X."/>
        </authorList>
    </citation>
    <scope>NUCLEOTIDE SEQUENCE [LARGE SCALE GENOMIC DNA]</scope>
    <source>
        <strain evidence="11 12">JCM23202</strain>
    </source>
</reference>
<accession>A0A7X1B5I6</accession>
<protein>
    <recommendedName>
        <fullName evidence="3 6">Flagellar basal-body rod protein FlgG</fullName>
    </recommendedName>
</protein>
<feature type="domain" description="Flagellar basal body rod protein N-terminal" evidence="8">
    <location>
        <begin position="5"/>
        <end position="35"/>
    </location>
</feature>
<evidence type="ECO:0000256" key="7">
    <source>
        <dbReference type="RuleBase" id="RU362116"/>
    </source>
</evidence>
<dbReference type="NCBIfam" id="TIGR03506">
    <property type="entry name" value="FlgEFG_subfam"/>
    <property type="match status" value="2"/>
</dbReference>
<comment type="caution">
    <text evidence="11">The sequence shown here is derived from an EMBL/GenBank/DDBJ whole genome shotgun (WGS) entry which is preliminary data.</text>
</comment>
<evidence type="ECO:0000256" key="4">
    <source>
        <dbReference type="ARBA" id="ARBA00023143"/>
    </source>
</evidence>
<dbReference type="EMBL" id="JACHVC010000007">
    <property type="protein sequence ID" value="MBC2606029.1"/>
    <property type="molecule type" value="Genomic_DNA"/>
</dbReference>
<sequence length="260" mass="27185">MSISLYSAASGMEAQQTNLNVISNNIANVSTTGFKKSKVEFQDMFYQVPKSVGADSGGNIIPTGIQVGTGTQVVSTSKVFTQGQVSQTGEEMDVAIVGDGFFQVTGTDGEPLYTRDGAFKVGPNGNVTNSQGMTAVGFPSPPDGTNGITINNTGGVTFTNDSGDILGTGDIQLARFRNPSGLLALGGNLFRETEASGAPTVGTPGENGIGTLQQGYLETSNVNIVEEMVNMILAQRAYEINSKSIQTSDSMMQQVSQLKR</sequence>
<dbReference type="PROSITE" id="PS00588">
    <property type="entry name" value="FLAGELLA_BB_ROD"/>
    <property type="match status" value="1"/>
</dbReference>
<feature type="domain" description="Flagellar hook protein FlgE/F/G-like D1" evidence="10">
    <location>
        <begin position="95"/>
        <end position="157"/>
    </location>
</feature>
<evidence type="ECO:0000256" key="2">
    <source>
        <dbReference type="ARBA" id="ARBA00009677"/>
    </source>
</evidence>
<keyword evidence="11" id="KW-0966">Cell projection</keyword>
<proteinExistence type="inferred from homology"/>
<dbReference type="RefSeq" id="WP_185659913.1">
    <property type="nucleotide sequence ID" value="NZ_CAWPOO010000007.1"/>
</dbReference>
<dbReference type="NCBIfam" id="TIGR02488">
    <property type="entry name" value="flgG_G_neg"/>
    <property type="match status" value="1"/>
</dbReference>
<evidence type="ECO:0000256" key="1">
    <source>
        <dbReference type="ARBA" id="ARBA00004117"/>
    </source>
</evidence>
<evidence type="ECO:0000256" key="5">
    <source>
        <dbReference type="ARBA" id="ARBA00025933"/>
    </source>
</evidence>
<feature type="domain" description="Flagellar basal-body/hook protein C-terminal" evidence="9">
    <location>
        <begin position="213"/>
        <end position="258"/>
    </location>
</feature>
<dbReference type="GO" id="GO:0009426">
    <property type="term" value="C:bacterial-type flagellum basal body, distal rod"/>
    <property type="evidence" value="ECO:0007669"/>
    <property type="project" value="UniProtKB-UniRule"/>
</dbReference>
<evidence type="ECO:0000256" key="3">
    <source>
        <dbReference type="ARBA" id="ARBA00017948"/>
    </source>
</evidence>
<comment type="similarity">
    <text evidence="2 7">Belongs to the flagella basal body rod proteins family.</text>
</comment>
<dbReference type="InterPro" id="IPR012834">
    <property type="entry name" value="FlgG_G_neg"/>
</dbReference>
<comment type="subcellular location">
    <subcellularLocation>
        <location evidence="1 7">Bacterial flagellum basal body</location>
    </subcellularLocation>
</comment>
<gene>
    <name evidence="11" type="primary">flgG</name>
    <name evidence="11" type="ORF">H5P27_08225</name>
</gene>
<dbReference type="PANTHER" id="PTHR30435:SF19">
    <property type="entry name" value="FLAGELLAR BASAL-BODY ROD PROTEIN FLGG"/>
    <property type="match status" value="1"/>
</dbReference>
<keyword evidence="11" id="KW-0282">Flagellum</keyword>
<keyword evidence="4 7" id="KW-0975">Bacterial flagellum</keyword>
<dbReference type="GO" id="GO:0071978">
    <property type="term" value="P:bacterial-type flagellum-dependent swarming motility"/>
    <property type="evidence" value="ECO:0007669"/>
    <property type="project" value="TreeGrafter"/>
</dbReference>